<keyword evidence="6" id="KW-0677">Repeat</keyword>
<evidence type="ECO:0000256" key="2">
    <source>
        <dbReference type="ARBA" id="ARBA00022475"/>
    </source>
</evidence>
<dbReference type="FunFam" id="2.60.40.60:FF:000254">
    <property type="entry name" value="Dachsous cadherin-related 1"/>
    <property type="match status" value="1"/>
</dbReference>
<dbReference type="CDD" id="cd11304">
    <property type="entry name" value="Cadherin_repeat"/>
    <property type="match status" value="20"/>
</dbReference>
<reference evidence="18 19" key="1">
    <citation type="submission" date="2024-09" db="EMBL/GenBank/DDBJ databases">
        <title>A chromosome-level genome assembly of Gray's grenadier anchovy, Coilia grayii.</title>
        <authorList>
            <person name="Fu Z."/>
        </authorList>
    </citation>
    <scope>NUCLEOTIDE SEQUENCE [LARGE SCALE GENOMIC DNA]</scope>
    <source>
        <strain evidence="18">G4</strain>
        <tissue evidence="18">Muscle</tissue>
    </source>
</reference>
<feature type="domain" description="Cadherin" evidence="17">
    <location>
        <begin position="1987"/>
        <end position="2091"/>
    </location>
</feature>
<evidence type="ECO:0000256" key="14">
    <source>
        <dbReference type="SAM" id="MobiDB-lite"/>
    </source>
</evidence>
<feature type="region of interest" description="Disordered" evidence="14">
    <location>
        <begin position="2460"/>
        <end position="2484"/>
    </location>
</feature>
<dbReference type="InterPro" id="IPR015919">
    <property type="entry name" value="Cadherin-like_sf"/>
</dbReference>
<sequence>MFCSLFSLSLSLFFSPSLTGVISLSRSLHGKANTVIPMVISAQDGSGLTALVNARVNISVVAGLVAPPVFEQAHYYFTVTEDALRGTEVGVVRASSRSGLPKDITYTISSGDPTGYFTVDRETGALRTARPLDHEAEAVLELEVQARSGNPPAFGQTRVRVTVADINDNEPVFLPSSSESLLLAEGTELGAVVYRVQAEDRDSGANGALTFDLHAATAGQQPLQPQRTFSIDRGTGEIRLTGRLSYETASRYDLRVTAKDGGAPQQSATMTLVVHVQAENDQGPIFDTLTYRVELKEGTPLNTRFLQVRALSRDSGTGSSSTSGSSSSSSSLAYHLHPDGDAAGFGITPDSGWLFVKSALDREAKEMYLLTVLATSGHGQLKKTGSATVRVSVTDENDNPPRLSQERAFLAVRENLPVGSGFGRVTASDRDAGLNSRLSYRLLHSDRHFHINSHTGEISTRTALDREQQSSYQLVVVVQDGGTPARSATGTAFITVLDENDNAPTFSHSQPGRDIFMQVMEGQPSGALIGTMQAKDPDEGENGTVVYSLSGPRAERFSLNPMTGELRSSSPLSHSDRAEYTFTVTATDRGQPSKSSSCGLRIQVLSSSKSRTKANSRSVSLISMEGAKPGSVIGSVKSHDSQELPETGQVTYTVVGGTDRDGTFVVDRLTGDVYLARELDYERDSRYTIHVEVVDFSSALPSSHMVLLDIDVQDSNDHAPHFPEDPVTIVISESTEPGMPVYTFQASDGDGSGPNSELHYTIHQQWPGDPGLLNLDPDTGVLSLGQPLDHETTSSLVLVVQATDSALNASQRRWGSVTARVFITDDNDNAPVFVSPSVVSVMEDQPVGFVALYVMARDADQGENGRVSYRIQAGDSAGKFSLNPSTGSLSILKPLDREEQDLYNLTVIAEDHGMPQHSTTQVLSVQVIDVNDEVPWFEESQYEAFIMENQPTGFSVLVVSASDLDQGTNGLVTYGVSGEDGFVIHPTTGVISTTKALDRETQEYYSVTVYAKDGGLPPNFAKASVKITVLDENDNSPVFGRVYYSLEVPENQEPVALFTLRATDQDSGDSGEITYKITDGDPMGDFRLDRTSGVLSTSRPLDREKKAKYVMTVTALDQGTPARSTSTIVEVTVLDINDNSPQFQSSTYTIDVSEDVPESSAVLEVTATDDDEGPNGQVLYYLSQEAQGMFLVDEHSGRIFTAGPLDREKRALYTFQVLAVDSAPAGPRNSTTQVTVNILDVNDNAPFFVQDPLVINVSSALAQGHRTLATMRAEDKDFGANGSVFYRFASPVRGFAINSLTGAIQATENLQGLTQSQRTLIVEAMDQGSPAQSSFGVVVVYVREQPYRGIRFSRNTRDVSLVENAAQGTVVVQTQAQYPDGSRNGISYSIFSGNKLQSFGISATTGEIWVQNSVGLDFEETPRIRLVVKAETASSSSFMAVNMILQDVNDNLPRFQLQNYVAYVREAQGYDHPIIQVMADDLDQGQNGQVTYSIRSSSRSELFKIDPVTGSITTAAIMDREIWTQTKLVVTATDRGSPRLAGSATLTVIIVDLNDNSPTIPLPREVRVPENTMIGTVITQVTGNDVDSGPALSYSLNLDDHAQGKFGIHRFGGGVSLTAPLDFEERTWYTVTIRSSDSRHYSEANLTVLVEDVNDNAPTFTQDLYQVTLAEHSPAGSPVITVTATDKDSGENGKISYRVMSSTKDIFYIDPNNGTLFINQKAEFHSERPSILVVIEARDGGSPTLSAFTTVQVRMSDVNDNAPVFQQSEYRTTVSEDELPGSTILTLEAVDGDMSRENCGFDFAIASGNTGNAFQIESSVRFLEGRGFQTVGSLILADQLDFEALPSYNLTIVASDRGIPQRSSIVPVLVTVTDANDNPPAFSRAEYSVVLSENAAAGTEVLRLSAIDPDSNPSGTDLQYAISSGDDTALFSLDRQTGALRLKRSLDSERQPSHVLIVQASDDQGHFALAPVTVEVKDINNNRPYFPLKMLTSSIRENQPQNSLVTMLHAIDHDTGMFGQLKYFMMDKSGDGKDAFLVNQTSGEVRARFTFDFEKVNSFSFVAVAMDAGNYSATVTVQVYVTGEDEYDPVFTTSDLMFHVPEGAKKGHSIGQVHANDEDSGVDGIVLYSLAENSPYFDVNTSTGVISLKMDSYSRHVSRSKRETRQMAIDVIAHSPLETSRVTTARLTIDVTHTSFGMATDVNMLLVSIIAVSLAMVIILIVIAVALCLFRSRRQKDREDRERMASTGTVLQKLDEAKVVGNDRIYHQTLPGYAPEQTGTGGGPYTRGGSLDPSHSSGRGSAEAEAAEDDEIRMINEYPRVSSISSSMQERISARGPDSGIQQDADQLSDISCEPGMDANQWFKGKKLGSLSGTLLSGQVPVYRDEGGGYLGVGRGLNISHPKDYAFPEDGKPAVDGSLTAIVASDEELRGSYNWDYLLNWCPQFQPLANVFTEIARLKDETAPPNPRRPFQQKAKPDPKPRIDPPPLITNVAHPGAKTVPPKPAVGRTFPQLASLRRSPLSNDGSISSVAMSPSFSPSLSPLAACSPAVSPFGVTQGPPASLISTTEHSLEHSEEAELRI</sequence>
<keyword evidence="19" id="KW-1185">Reference proteome</keyword>
<dbReference type="FunFam" id="2.60.40.60:FF:000116">
    <property type="entry name" value="Dachsous cadherin-related 2"/>
    <property type="match status" value="1"/>
</dbReference>
<keyword evidence="7 13" id="KW-0106">Calcium</keyword>
<keyword evidence="11" id="KW-1015">Disulfide bond</keyword>
<feature type="domain" description="Cadherin" evidence="17">
    <location>
        <begin position="1661"/>
        <end position="1765"/>
    </location>
</feature>
<dbReference type="PROSITE" id="PS00232">
    <property type="entry name" value="CADHERIN_1"/>
    <property type="match status" value="9"/>
</dbReference>
<accession>A0ABD1KBN0</accession>
<dbReference type="Pfam" id="PF00028">
    <property type="entry name" value="Cadherin"/>
    <property type="match status" value="20"/>
</dbReference>
<keyword evidence="9 15" id="KW-1133">Transmembrane helix</keyword>
<dbReference type="FunFam" id="2.60.40.60:FF:000201">
    <property type="entry name" value="Dachsous cadherin-related 1"/>
    <property type="match status" value="1"/>
</dbReference>
<keyword evidence="2" id="KW-1003">Cell membrane</keyword>
<evidence type="ECO:0000256" key="10">
    <source>
        <dbReference type="ARBA" id="ARBA00023136"/>
    </source>
</evidence>
<evidence type="ECO:0000256" key="1">
    <source>
        <dbReference type="ARBA" id="ARBA00004251"/>
    </source>
</evidence>
<dbReference type="FunFam" id="2.60.40.60:FF:000081">
    <property type="entry name" value="protocadherin Fat 4"/>
    <property type="match status" value="1"/>
</dbReference>
<dbReference type="FunFam" id="2.60.40.60:FF:000465">
    <property type="entry name" value="Dachsous cadherin-related 1a"/>
    <property type="match status" value="1"/>
</dbReference>
<feature type="region of interest" description="Disordered" evidence="14">
    <location>
        <begin position="312"/>
        <end position="332"/>
    </location>
</feature>
<gene>
    <name evidence="18" type="ORF">ACEWY4_008725</name>
</gene>
<evidence type="ECO:0000256" key="6">
    <source>
        <dbReference type="ARBA" id="ARBA00022737"/>
    </source>
</evidence>
<dbReference type="GO" id="GO:0007163">
    <property type="term" value="P:establishment or maintenance of cell polarity"/>
    <property type="evidence" value="ECO:0007669"/>
    <property type="project" value="UniProtKB-ARBA"/>
</dbReference>
<dbReference type="FunFam" id="2.60.40.60:FF:000035">
    <property type="entry name" value="Protocadherin Fat 3"/>
    <property type="match status" value="2"/>
</dbReference>
<keyword evidence="3" id="KW-0245">EGF-like domain</keyword>
<evidence type="ECO:0000256" key="5">
    <source>
        <dbReference type="ARBA" id="ARBA00022729"/>
    </source>
</evidence>
<protein>
    <recommendedName>
        <fullName evidence="17">Cadherin domain-containing protein</fullName>
    </recommendedName>
</protein>
<dbReference type="FunFam" id="2.60.40.60:FF:000039">
    <property type="entry name" value="FAT atypical cadherin 3"/>
    <property type="match status" value="1"/>
</dbReference>
<organism evidence="18 19">
    <name type="scientific">Coilia grayii</name>
    <name type="common">Gray's grenadier anchovy</name>
    <dbReference type="NCBI Taxonomy" id="363190"/>
    <lineage>
        <taxon>Eukaryota</taxon>
        <taxon>Metazoa</taxon>
        <taxon>Chordata</taxon>
        <taxon>Craniata</taxon>
        <taxon>Vertebrata</taxon>
        <taxon>Euteleostomi</taxon>
        <taxon>Actinopterygii</taxon>
        <taxon>Neopterygii</taxon>
        <taxon>Teleostei</taxon>
        <taxon>Clupei</taxon>
        <taxon>Clupeiformes</taxon>
        <taxon>Clupeoidei</taxon>
        <taxon>Engraulidae</taxon>
        <taxon>Coilinae</taxon>
        <taxon>Coilia</taxon>
    </lineage>
</organism>
<feature type="chain" id="PRO_5044746763" description="Cadherin domain-containing protein" evidence="16">
    <location>
        <begin position="20"/>
        <end position="2581"/>
    </location>
</feature>
<feature type="domain" description="Cadherin" evidence="17">
    <location>
        <begin position="287"/>
        <end position="403"/>
    </location>
</feature>
<name>A0ABD1KBN0_9TELE</name>
<feature type="domain" description="Cadherin" evidence="17">
    <location>
        <begin position="1040"/>
        <end position="1143"/>
    </location>
</feature>
<dbReference type="FunFam" id="2.60.40.60:FF:000104">
    <property type="entry name" value="cadherin-23 isoform X1"/>
    <property type="match status" value="1"/>
</dbReference>
<feature type="domain" description="Cadherin" evidence="17">
    <location>
        <begin position="518"/>
        <end position="631"/>
    </location>
</feature>
<evidence type="ECO:0000256" key="7">
    <source>
        <dbReference type="ARBA" id="ARBA00022837"/>
    </source>
</evidence>
<feature type="domain" description="Cadherin" evidence="17">
    <location>
        <begin position="2092"/>
        <end position="2202"/>
    </location>
</feature>
<feature type="domain" description="Cadherin" evidence="17">
    <location>
        <begin position="1766"/>
        <end position="1882"/>
    </location>
</feature>
<comment type="subcellular location">
    <subcellularLocation>
        <location evidence="1">Cell membrane</location>
        <topology evidence="1">Single-pass type I membrane protein</topology>
    </subcellularLocation>
</comment>
<keyword evidence="12" id="KW-0325">Glycoprotein</keyword>
<dbReference type="Proteomes" id="UP001591681">
    <property type="component" value="Unassembled WGS sequence"/>
</dbReference>
<feature type="compositionally biased region" description="Basic and acidic residues" evidence="14">
    <location>
        <begin position="2569"/>
        <end position="2581"/>
    </location>
</feature>
<dbReference type="GO" id="GO:0007155">
    <property type="term" value="P:cell adhesion"/>
    <property type="evidence" value="ECO:0007669"/>
    <property type="project" value="UniProtKB-KW"/>
</dbReference>
<dbReference type="GO" id="GO:0048729">
    <property type="term" value="P:tissue morphogenesis"/>
    <property type="evidence" value="ECO:0007669"/>
    <property type="project" value="UniProtKB-ARBA"/>
</dbReference>
<evidence type="ECO:0000256" key="11">
    <source>
        <dbReference type="ARBA" id="ARBA00023157"/>
    </source>
</evidence>
<dbReference type="PANTHER" id="PTHR24026:SF126">
    <property type="entry name" value="PROTOCADHERIN FAT 4"/>
    <property type="match status" value="1"/>
</dbReference>
<evidence type="ECO:0000256" key="13">
    <source>
        <dbReference type="PROSITE-ProRule" id="PRU00043"/>
    </source>
</evidence>
<evidence type="ECO:0000259" key="17">
    <source>
        <dbReference type="PROSITE" id="PS50268"/>
    </source>
</evidence>
<evidence type="ECO:0000256" key="16">
    <source>
        <dbReference type="SAM" id="SignalP"/>
    </source>
</evidence>
<feature type="domain" description="Cadherin" evidence="17">
    <location>
        <begin position="625"/>
        <end position="722"/>
    </location>
</feature>
<evidence type="ECO:0000256" key="4">
    <source>
        <dbReference type="ARBA" id="ARBA00022692"/>
    </source>
</evidence>
<evidence type="ECO:0000256" key="9">
    <source>
        <dbReference type="ARBA" id="ARBA00022989"/>
    </source>
</evidence>
<dbReference type="PANTHER" id="PTHR24026">
    <property type="entry name" value="FAT ATYPICAL CADHERIN-RELATED"/>
    <property type="match status" value="1"/>
</dbReference>
<feature type="domain" description="Cadherin" evidence="17">
    <location>
        <begin position="1353"/>
        <end position="1455"/>
    </location>
</feature>
<dbReference type="GO" id="GO:0005886">
    <property type="term" value="C:plasma membrane"/>
    <property type="evidence" value="ECO:0007669"/>
    <property type="project" value="UniProtKB-SubCell"/>
</dbReference>
<evidence type="ECO:0000256" key="8">
    <source>
        <dbReference type="ARBA" id="ARBA00022889"/>
    </source>
</evidence>
<evidence type="ECO:0000256" key="12">
    <source>
        <dbReference type="ARBA" id="ARBA00023180"/>
    </source>
</evidence>
<dbReference type="Gene3D" id="2.60.40.60">
    <property type="entry name" value="Cadherins"/>
    <property type="match status" value="20"/>
</dbReference>
<feature type="domain" description="Cadherin" evidence="17">
    <location>
        <begin position="938"/>
        <end position="1039"/>
    </location>
</feature>
<evidence type="ECO:0000256" key="3">
    <source>
        <dbReference type="ARBA" id="ARBA00022536"/>
    </source>
</evidence>
<feature type="domain" description="Cadherin" evidence="17">
    <location>
        <begin position="1144"/>
        <end position="1248"/>
    </location>
</feature>
<keyword evidence="10 15" id="KW-0472">Membrane</keyword>
<feature type="domain" description="Cadherin" evidence="17">
    <location>
        <begin position="1560"/>
        <end position="1660"/>
    </location>
</feature>
<dbReference type="GO" id="GO:0003007">
    <property type="term" value="P:heart morphogenesis"/>
    <property type="evidence" value="ECO:0007669"/>
    <property type="project" value="UniProtKB-ARBA"/>
</dbReference>
<feature type="domain" description="Cadherin" evidence="17">
    <location>
        <begin position="1883"/>
        <end position="1986"/>
    </location>
</feature>
<dbReference type="SUPFAM" id="SSF49313">
    <property type="entry name" value="Cadherin-like"/>
    <property type="match status" value="20"/>
</dbReference>
<feature type="region of interest" description="Disordered" evidence="14">
    <location>
        <begin position="2549"/>
        <end position="2581"/>
    </location>
</feature>
<evidence type="ECO:0000313" key="19">
    <source>
        <dbReference type="Proteomes" id="UP001591681"/>
    </source>
</evidence>
<dbReference type="FunFam" id="2.60.40.60:FF:000140">
    <property type="entry name" value="Dachsous cadherin-related 1"/>
    <property type="match status" value="1"/>
</dbReference>
<feature type="domain" description="Cadherin" evidence="17">
    <location>
        <begin position="71"/>
        <end position="173"/>
    </location>
</feature>
<keyword evidence="8" id="KW-0130">Cell adhesion</keyword>
<feature type="domain" description="Cadherin" evidence="17">
    <location>
        <begin position="404"/>
        <end position="506"/>
    </location>
</feature>
<feature type="compositionally biased region" description="Low complexity" evidence="14">
    <location>
        <begin position="315"/>
        <end position="331"/>
    </location>
</feature>
<dbReference type="EMBL" id="JBHFQA010000007">
    <property type="protein sequence ID" value="KAL2096577.1"/>
    <property type="molecule type" value="Genomic_DNA"/>
</dbReference>
<feature type="domain" description="Cadherin" evidence="17">
    <location>
        <begin position="1456"/>
        <end position="1560"/>
    </location>
</feature>
<feature type="domain" description="Cadherin" evidence="17">
    <location>
        <begin position="1249"/>
        <end position="1352"/>
    </location>
</feature>
<dbReference type="PROSITE" id="PS50268">
    <property type="entry name" value="CADHERIN_2"/>
    <property type="match status" value="20"/>
</dbReference>
<keyword evidence="5 16" id="KW-0732">Signal</keyword>
<dbReference type="PRINTS" id="PR00205">
    <property type="entry name" value="CADHERIN"/>
</dbReference>
<dbReference type="FunFam" id="2.60.40.60:FF:000158">
    <property type="entry name" value="Dachsous cadherin-related 1"/>
    <property type="match status" value="1"/>
</dbReference>
<feature type="transmembrane region" description="Helical" evidence="15">
    <location>
        <begin position="2204"/>
        <end position="2230"/>
    </location>
</feature>
<evidence type="ECO:0000313" key="18">
    <source>
        <dbReference type="EMBL" id="KAL2096577.1"/>
    </source>
</evidence>
<feature type="region of interest" description="Disordered" evidence="14">
    <location>
        <begin position="2269"/>
        <end position="2313"/>
    </location>
</feature>
<dbReference type="GO" id="GO:0005509">
    <property type="term" value="F:calcium ion binding"/>
    <property type="evidence" value="ECO:0007669"/>
    <property type="project" value="UniProtKB-UniRule"/>
</dbReference>
<dbReference type="FunFam" id="2.60.40.60:FF:000020">
    <property type="entry name" value="Dachsous cadherin-related 1b"/>
    <property type="match status" value="6"/>
</dbReference>
<evidence type="ECO:0000256" key="15">
    <source>
        <dbReference type="SAM" id="Phobius"/>
    </source>
</evidence>
<dbReference type="InterPro" id="IPR020894">
    <property type="entry name" value="Cadherin_CS"/>
</dbReference>
<keyword evidence="4 15" id="KW-0812">Transmembrane</keyword>
<feature type="domain" description="Cadherin" evidence="17">
    <location>
        <begin position="723"/>
        <end position="833"/>
    </location>
</feature>
<dbReference type="FunFam" id="2.60.40.60:FF:000377">
    <property type="entry name" value="Dachsous cadherin-related 1a"/>
    <property type="match status" value="1"/>
</dbReference>
<dbReference type="SMART" id="SM00112">
    <property type="entry name" value="CA"/>
    <property type="match status" value="20"/>
</dbReference>
<dbReference type="FunFam" id="2.60.40.60:FF:000150">
    <property type="entry name" value="Dachsous cadherin-related 1"/>
    <property type="match status" value="1"/>
</dbReference>
<proteinExistence type="predicted"/>
<feature type="domain" description="Cadherin" evidence="17">
    <location>
        <begin position="175"/>
        <end position="286"/>
    </location>
</feature>
<comment type="caution">
    <text evidence="18">The sequence shown here is derived from an EMBL/GenBank/DDBJ whole genome shotgun (WGS) entry which is preliminary data.</text>
</comment>
<dbReference type="InterPro" id="IPR002126">
    <property type="entry name" value="Cadherin-like_dom"/>
</dbReference>
<feature type="signal peptide" evidence="16">
    <location>
        <begin position="1"/>
        <end position="19"/>
    </location>
</feature>
<feature type="domain" description="Cadherin" evidence="17">
    <location>
        <begin position="833"/>
        <end position="937"/>
    </location>
</feature>